<feature type="transmembrane region" description="Helical" evidence="5">
    <location>
        <begin position="101"/>
        <end position="122"/>
    </location>
</feature>
<evidence type="ECO:0008006" key="8">
    <source>
        <dbReference type="Google" id="ProtNLM"/>
    </source>
</evidence>
<evidence type="ECO:0000256" key="3">
    <source>
        <dbReference type="ARBA" id="ARBA00022989"/>
    </source>
</evidence>
<organism evidence="6 7">
    <name type="scientific">Cladophialophora chaetospira</name>
    <dbReference type="NCBI Taxonomy" id="386627"/>
    <lineage>
        <taxon>Eukaryota</taxon>
        <taxon>Fungi</taxon>
        <taxon>Dikarya</taxon>
        <taxon>Ascomycota</taxon>
        <taxon>Pezizomycotina</taxon>
        <taxon>Eurotiomycetes</taxon>
        <taxon>Chaetothyriomycetidae</taxon>
        <taxon>Chaetothyriales</taxon>
        <taxon>Herpotrichiellaceae</taxon>
        <taxon>Cladophialophora</taxon>
    </lineage>
</organism>
<dbReference type="PANTHER" id="PTHR23502:SF181">
    <property type="entry name" value="MAJOR FACILITATOR SUPERFAMILY (MFS) PROFILE DOMAIN-CONTAINING PROTEIN"/>
    <property type="match status" value="1"/>
</dbReference>
<evidence type="ECO:0000313" key="7">
    <source>
        <dbReference type="Proteomes" id="UP001172673"/>
    </source>
</evidence>
<dbReference type="Gene3D" id="1.20.1250.20">
    <property type="entry name" value="MFS general substrate transporter like domains"/>
    <property type="match status" value="1"/>
</dbReference>
<evidence type="ECO:0000256" key="1">
    <source>
        <dbReference type="ARBA" id="ARBA00004141"/>
    </source>
</evidence>
<feature type="transmembrane region" description="Helical" evidence="5">
    <location>
        <begin position="343"/>
        <end position="366"/>
    </location>
</feature>
<evidence type="ECO:0000313" key="6">
    <source>
        <dbReference type="EMBL" id="KAJ9614977.1"/>
    </source>
</evidence>
<dbReference type="AlphaFoldDB" id="A0AA39CP77"/>
<feature type="transmembrane region" description="Helical" evidence="5">
    <location>
        <begin position="481"/>
        <end position="502"/>
    </location>
</feature>
<feature type="transmembrane region" description="Helical" evidence="5">
    <location>
        <begin position="450"/>
        <end position="469"/>
    </location>
</feature>
<dbReference type="PANTHER" id="PTHR23502">
    <property type="entry name" value="MAJOR FACILITATOR SUPERFAMILY"/>
    <property type="match status" value="1"/>
</dbReference>
<keyword evidence="3 5" id="KW-1133">Transmembrane helix</keyword>
<dbReference type="GO" id="GO:0005886">
    <property type="term" value="C:plasma membrane"/>
    <property type="evidence" value="ECO:0007669"/>
    <property type="project" value="TreeGrafter"/>
</dbReference>
<feature type="transmembrane region" description="Helical" evidence="5">
    <location>
        <begin position="60"/>
        <end position="81"/>
    </location>
</feature>
<feature type="transmembrane region" description="Helical" evidence="5">
    <location>
        <begin position="299"/>
        <end position="323"/>
    </location>
</feature>
<gene>
    <name evidence="6" type="ORF">H2200_001051</name>
</gene>
<evidence type="ECO:0000256" key="4">
    <source>
        <dbReference type="ARBA" id="ARBA00023136"/>
    </source>
</evidence>
<comment type="subcellular location">
    <subcellularLocation>
        <location evidence="1">Membrane</location>
        <topology evidence="1">Multi-pass membrane protein</topology>
    </subcellularLocation>
</comment>
<feature type="transmembrane region" description="Helical" evidence="5">
    <location>
        <begin position="128"/>
        <end position="145"/>
    </location>
</feature>
<dbReference type="SUPFAM" id="SSF103473">
    <property type="entry name" value="MFS general substrate transporter"/>
    <property type="match status" value="1"/>
</dbReference>
<sequence length="524" mass="57312">MGLRTLREIGHVEKAVQLLGTADLGDVDHRAHVEGTNILLVPQPSSDMNDPLRWSTLQKYAAFLNVCVFSATTTGFVGGFAPALYELSVEFNQSLTKTTGLILWALFISGIGNFFWVPLGVYFGKRPIFVLSAFILFVSTIWCAVSNTFGSILASRIVGAFAGSSTEALAVAMIDDIFYLHERGSKTGLYIMFIYSGNSIGPLVAGFIVQGLNLVGIFLFVHESRFDRRTQSSAPLEHGVQSEETEGAEKYAGAQTVERVPTVMNSSIGANTKRSFVKNLSLWSGTSDQSILSHSLRPWLLSVYPAVFWGTTIYALCLAWQIGSGTLTSFIFQLPPYNFSPGVNGLINIPAFVGNLLGSITGGYVTDVYVQYWARKHEGKFSPEARLVLLVVPAVIVPTGLLMFGFGAQRQLHWAVIYVGYGGINYVTCVASIAFTLVMDSYFEVAAEALLMINGGSKIIAWAFTYGFIPWTTSAGYERVFGTMAGLFLVWIAAAVPLYVFGPRIRNYTTTKMRVVFWDTTSHA</sequence>
<protein>
    <recommendedName>
        <fullName evidence="8">MFS-type transporter</fullName>
    </recommendedName>
</protein>
<evidence type="ECO:0000256" key="2">
    <source>
        <dbReference type="ARBA" id="ARBA00022692"/>
    </source>
</evidence>
<dbReference type="EMBL" id="JAPDRK010000002">
    <property type="protein sequence ID" value="KAJ9614977.1"/>
    <property type="molecule type" value="Genomic_DNA"/>
</dbReference>
<proteinExistence type="predicted"/>
<dbReference type="Pfam" id="PF07690">
    <property type="entry name" value="MFS_1"/>
    <property type="match status" value="1"/>
</dbReference>
<name>A0AA39CP77_9EURO</name>
<feature type="transmembrane region" description="Helical" evidence="5">
    <location>
        <begin position="200"/>
        <end position="221"/>
    </location>
</feature>
<comment type="caution">
    <text evidence="6">The sequence shown here is derived from an EMBL/GenBank/DDBJ whole genome shotgun (WGS) entry which is preliminary data.</text>
</comment>
<keyword evidence="2 5" id="KW-0812">Transmembrane</keyword>
<keyword evidence="7" id="KW-1185">Reference proteome</keyword>
<dbReference type="InterPro" id="IPR036259">
    <property type="entry name" value="MFS_trans_sf"/>
</dbReference>
<reference evidence="6" key="1">
    <citation type="submission" date="2022-10" db="EMBL/GenBank/DDBJ databases">
        <title>Culturing micro-colonial fungi from biological soil crusts in the Mojave desert and describing Neophaeococcomyces mojavensis, and introducing the new genera and species Taxawa tesnikishii.</title>
        <authorList>
            <person name="Kurbessoian T."/>
            <person name="Stajich J.E."/>
        </authorList>
    </citation>
    <scope>NUCLEOTIDE SEQUENCE</scope>
    <source>
        <strain evidence="6">TK_41</strain>
    </source>
</reference>
<dbReference type="GO" id="GO:0022857">
    <property type="term" value="F:transmembrane transporter activity"/>
    <property type="evidence" value="ECO:0007669"/>
    <property type="project" value="InterPro"/>
</dbReference>
<keyword evidence="4 5" id="KW-0472">Membrane</keyword>
<dbReference type="Proteomes" id="UP001172673">
    <property type="component" value="Unassembled WGS sequence"/>
</dbReference>
<feature type="transmembrane region" description="Helical" evidence="5">
    <location>
        <begin position="387"/>
        <end position="408"/>
    </location>
</feature>
<dbReference type="InterPro" id="IPR011701">
    <property type="entry name" value="MFS"/>
</dbReference>
<feature type="transmembrane region" description="Helical" evidence="5">
    <location>
        <begin position="414"/>
        <end position="438"/>
    </location>
</feature>
<evidence type="ECO:0000256" key="5">
    <source>
        <dbReference type="SAM" id="Phobius"/>
    </source>
</evidence>
<accession>A0AA39CP77</accession>